<sequence>MLRFRNAMTAGQRERRQKTRFSTQTIFRALQTTPPKRPAPNNQEVPSLSALAIAGGATAAGQVLAAKTGSEARGACRVTARRGKPDDGQEADDGGDVELHIDCEERGECCTAGVSHCSPACFYSIFDPCFCDFSTIGSGDGGSVPQPTESLPDSMRFSERGGHAWTKSNIFLLRRVLVAKRSMW</sequence>
<protein>
    <submittedName>
        <fullName evidence="1">Uncharacterized protein</fullName>
    </submittedName>
</protein>
<accession>A0ACB8R5V6</accession>
<dbReference type="EMBL" id="MU276372">
    <property type="protein sequence ID" value="KAI0039006.1"/>
    <property type="molecule type" value="Genomic_DNA"/>
</dbReference>
<reference evidence="1" key="1">
    <citation type="submission" date="2021-02" db="EMBL/GenBank/DDBJ databases">
        <authorList>
            <consortium name="DOE Joint Genome Institute"/>
            <person name="Ahrendt S."/>
            <person name="Looney B.P."/>
            <person name="Miyauchi S."/>
            <person name="Morin E."/>
            <person name="Drula E."/>
            <person name="Courty P.E."/>
            <person name="Chicoki N."/>
            <person name="Fauchery L."/>
            <person name="Kohler A."/>
            <person name="Kuo A."/>
            <person name="Labutti K."/>
            <person name="Pangilinan J."/>
            <person name="Lipzen A."/>
            <person name="Riley R."/>
            <person name="Andreopoulos W."/>
            <person name="He G."/>
            <person name="Johnson J."/>
            <person name="Barry K.W."/>
            <person name="Grigoriev I.V."/>
            <person name="Nagy L."/>
            <person name="Hibbett D."/>
            <person name="Henrissat B."/>
            <person name="Matheny P.B."/>
            <person name="Labbe J."/>
            <person name="Martin F."/>
        </authorList>
    </citation>
    <scope>NUCLEOTIDE SEQUENCE</scope>
    <source>
        <strain evidence="1">FP105234-sp</strain>
    </source>
</reference>
<reference evidence="1" key="2">
    <citation type="journal article" date="2022" name="New Phytol.">
        <title>Evolutionary transition to the ectomycorrhizal habit in the genomes of a hyperdiverse lineage of mushroom-forming fungi.</title>
        <authorList>
            <person name="Looney B."/>
            <person name="Miyauchi S."/>
            <person name="Morin E."/>
            <person name="Drula E."/>
            <person name="Courty P.E."/>
            <person name="Kohler A."/>
            <person name="Kuo A."/>
            <person name="LaButti K."/>
            <person name="Pangilinan J."/>
            <person name="Lipzen A."/>
            <person name="Riley R."/>
            <person name="Andreopoulos W."/>
            <person name="He G."/>
            <person name="Johnson J."/>
            <person name="Nolan M."/>
            <person name="Tritt A."/>
            <person name="Barry K.W."/>
            <person name="Grigoriev I.V."/>
            <person name="Nagy L.G."/>
            <person name="Hibbett D."/>
            <person name="Henrissat B."/>
            <person name="Matheny P.B."/>
            <person name="Labbe J."/>
            <person name="Martin F.M."/>
        </authorList>
    </citation>
    <scope>NUCLEOTIDE SEQUENCE</scope>
    <source>
        <strain evidence="1">FP105234-sp</strain>
    </source>
</reference>
<proteinExistence type="predicted"/>
<dbReference type="Proteomes" id="UP000814033">
    <property type="component" value="Unassembled WGS sequence"/>
</dbReference>
<comment type="caution">
    <text evidence="1">The sequence shown here is derived from an EMBL/GenBank/DDBJ whole genome shotgun (WGS) entry which is preliminary data.</text>
</comment>
<evidence type="ECO:0000313" key="2">
    <source>
        <dbReference type="Proteomes" id="UP000814033"/>
    </source>
</evidence>
<organism evidence="1 2">
    <name type="scientific">Auriscalpium vulgare</name>
    <dbReference type="NCBI Taxonomy" id="40419"/>
    <lineage>
        <taxon>Eukaryota</taxon>
        <taxon>Fungi</taxon>
        <taxon>Dikarya</taxon>
        <taxon>Basidiomycota</taxon>
        <taxon>Agaricomycotina</taxon>
        <taxon>Agaricomycetes</taxon>
        <taxon>Russulales</taxon>
        <taxon>Auriscalpiaceae</taxon>
        <taxon>Auriscalpium</taxon>
    </lineage>
</organism>
<gene>
    <name evidence="1" type="ORF">FA95DRAFT_1114541</name>
</gene>
<keyword evidence="2" id="KW-1185">Reference proteome</keyword>
<evidence type="ECO:0000313" key="1">
    <source>
        <dbReference type="EMBL" id="KAI0039006.1"/>
    </source>
</evidence>
<name>A0ACB8R5V6_9AGAM</name>